<dbReference type="PANTHER" id="PTHR10000">
    <property type="entry name" value="PHOSPHOSERINE PHOSPHATASE"/>
    <property type="match status" value="1"/>
</dbReference>
<dbReference type="InterPro" id="IPR000150">
    <property type="entry name" value="Cof"/>
</dbReference>
<dbReference type="Pfam" id="PF08282">
    <property type="entry name" value="Hydrolase_3"/>
    <property type="match status" value="1"/>
</dbReference>
<keyword evidence="2" id="KW-1185">Reference proteome</keyword>
<dbReference type="AlphaFoldDB" id="A0A1G7P469"/>
<dbReference type="GO" id="GO:0000287">
    <property type="term" value="F:magnesium ion binding"/>
    <property type="evidence" value="ECO:0007669"/>
    <property type="project" value="TreeGrafter"/>
</dbReference>
<dbReference type="SUPFAM" id="SSF56784">
    <property type="entry name" value="HAD-like"/>
    <property type="match status" value="1"/>
</dbReference>
<dbReference type="EMBL" id="FNCK01000001">
    <property type="protein sequence ID" value="SDF80240.1"/>
    <property type="molecule type" value="Genomic_DNA"/>
</dbReference>
<organism evidence="1 2">
    <name type="scientific">Facklamia miroungae</name>
    <dbReference type="NCBI Taxonomy" id="120956"/>
    <lineage>
        <taxon>Bacteria</taxon>
        <taxon>Bacillati</taxon>
        <taxon>Bacillota</taxon>
        <taxon>Bacilli</taxon>
        <taxon>Lactobacillales</taxon>
        <taxon>Aerococcaceae</taxon>
        <taxon>Facklamia</taxon>
    </lineage>
</organism>
<dbReference type="SFLD" id="SFLDS00003">
    <property type="entry name" value="Haloacid_Dehalogenase"/>
    <property type="match status" value="1"/>
</dbReference>
<gene>
    <name evidence="1" type="ORF">SAMN05421791_10193</name>
</gene>
<dbReference type="OrthoDB" id="9781413at2"/>
<dbReference type="Gene3D" id="3.30.1240.10">
    <property type="match status" value="1"/>
</dbReference>
<name>A0A1G7P469_9LACT</name>
<evidence type="ECO:0008006" key="3">
    <source>
        <dbReference type="Google" id="ProtNLM"/>
    </source>
</evidence>
<dbReference type="PANTHER" id="PTHR10000:SF23">
    <property type="entry name" value="5-AMINO-6-(5-PHOSPHO-D-RIBITYLAMINO)URACIL PHOSPHATASE YITU"/>
    <property type="match status" value="1"/>
</dbReference>
<evidence type="ECO:0000313" key="1">
    <source>
        <dbReference type="EMBL" id="SDF80240.1"/>
    </source>
</evidence>
<accession>A0A1G7P469</accession>
<evidence type="ECO:0000313" key="2">
    <source>
        <dbReference type="Proteomes" id="UP000199708"/>
    </source>
</evidence>
<dbReference type="InterPro" id="IPR006379">
    <property type="entry name" value="HAD-SF_hydro_IIB"/>
</dbReference>
<dbReference type="GO" id="GO:0005829">
    <property type="term" value="C:cytosol"/>
    <property type="evidence" value="ECO:0007669"/>
    <property type="project" value="TreeGrafter"/>
</dbReference>
<dbReference type="Proteomes" id="UP000199708">
    <property type="component" value="Unassembled WGS sequence"/>
</dbReference>
<protein>
    <recommendedName>
        <fullName evidence="3">Haloacid dehalogenase-like hydrolase</fullName>
    </recommendedName>
</protein>
<dbReference type="NCBIfam" id="TIGR01484">
    <property type="entry name" value="HAD-SF-IIB"/>
    <property type="match status" value="1"/>
</dbReference>
<dbReference type="CDD" id="cd07516">
    <property type="entry name" value="HAD_Pase"/>
    <property type="match status" value="1"/>
</dbReference>
<dbReference type="SFLD" id="SFLDG01140">
    <property type="entry name" value="C2.B:_Phosphomannomutase_and_P"/>
    <property type="match status" value="1"/>
</dbReference>
<dbReference type="Gene3D" id="3.40.50.1000">
    <property type="entry name" value="HAD superfamily/HAD-like"/>
    <property type="match status" value="1"/>
</dbReference>
<dbReference type="NCBIfam" id="TIGR00099">
    <property type="entry name" value="Cof-subfamily"/>
    <property type="match status" value="1"/>
</dbReference>
<sequence>MSQHMIAIDLDGTTLNNQSRLSQLTIETLRKLDRLGHLICIVTGRPYRTSKEIYQVLNLTTPMVNFNGAYCHFPDRPEWLASYHHELDREIVFDLFNRQEELGIQLVCAEGKERLYTSSMNLPESPYYPSEDSSYQKISRQTLIHNPIAVTLFTSEADQVPVQRKIMEVYQNQVSVRTWGGEVPVLEVVSKDIHKAVGVKNIADFYHIPRQNILAFGDEDNDLEMIEFAGYGVAMNNAIKPLKEIANDITPLSNDEDGLAHYLINFFDLKF</sequence>
<dbReference type="RefSeq" id="WP_090288800.1">
    <property type="nucleotide sequence ID" value="NZ_FNCK01000001.1"/>
</dbReference>
<reference evidence="1 2" key="1">
    <citation type="submission" date="2016-10" db="EMBL/GenBank/DDBJ databases">
        <authorList>
            <person name="de Groot N.N."/>
        </authorList>
    </citation>
    <scope>NUCLEOTIDE SEQUENCE [LARGE SCALE GENOMIC DNA]</scope>
    <source>
        <strain evidence="1 2">ATCC BAA-466</strain>
    </source>
</reference>
<dbReference type="STRING" id="120956.SAMN05421791_10193"/>
<dbReference type="GO" id="GO:0016791">
    <property type="term" value="F:phosphatase activity"/>
    <property type="evidence" value="ECO:0007669"/>
    <property type="project" value="TreeGrafter"/>
</dbReference>
<dbReference type="InterPro" id="IPR036412">
    <property type="entry name" value="HAD-like_sf"/>
</dbReference>
<dbReference type="InterPro" id="IPR023214">
    <property type="entry name" value="HAD_sf"/>
</dbReference>
<proteinExistence type="predicted"/>